<evidence type="ECO:0000313" key="3">
    <source>
        <dbReference type="Proteomes" id="UP001248581"/>
    </source>
</evidence>
<dbReference type="RefSeq" id="WP_348387908.1">
    <property type="nucleotide sequence ID" value="NZ_CP134146.1"/>
</dbReference>
<evidence type="ECO:0000256" key="1">
    <source>
        <dbReference type="SAM" id="SignalP"/>
    </source>
</evidence>
<keyword evidence="3" id="KW-1185">Reference proteome</keyword>
<dbReference type="EMBL" id="CP134146">
    <property type="protein sequence ID" value="WNC68754.1"/>
    <property type="molecule type" value="Genomic_DNA"/>
</dbReference>
<accession>A0ABY9TJH8</accession>
<evidence type="ECO:0000313" key="2">
    <source>
        <dbReference type="EMBL" id="WNC68754.1"/>
    </source>
</evidence>
<name>A0ABY9TJH8_9GAMM</name>
<keyword evidence="1" id="KW-0732">Signal</keyword>
<feature type="chain" id="PRO_5047195575" evidence="1">
    <location>
        <begin position="24"/>
        <end position="185"/>
    </location>
</feature>
<organism evidence="2 3">
    <name type="scientific">Thalassotalea nanhaiensis</name>
    <dbReference type="NCBI Taxonomy" id="3065648"/>
    <lineage>
        <taxon>Bacteria</taxon>
        <taxon>Pseudomonadati</taxon>
        <taxon>Pseudomonadota</taxon>
        <taxon>Gammaproteobacteria</taxon>
        <taxon>Alteromonadales</taxon>
        <taxon>Colwelliaceae</taxon>
        <taxon>Thalassotalea</taxon>
    </lineage>
</organism>
<feature type="signal peptide" evidence="1">
    <location>
        <begin position="1"/>
        <end position="23"/>
    </location>
</feature>
<gene>
    <name evidence="2" type="ORF">RI845_01070</name>
</gene>
<reference evidence="3" key="1">
    <citation type="submission" date="2023-09" db="EMBL/GenBank/DDBJ databases">
        <authorList>
            <person name="Li S."/>
            <person name="Li X."/>
            <person name="Zhang C."/>
            <person name="Zhao Z."/>
        </authorList>
    </citation>
    <scope>NUCLEOTIDE SEQUENCE [LARGE SCALE GENOMIC DNA]</scope>
    <source>
        <strain evidence="3">SQ345</strain>
    </source>
</reference>
<sequence>MNRFIQLVSIPILTLLLSSKAFANDQHQISYGNVKSVLITTADSDILQNTIIGGALGMAIGNNTQATLDGAAAGFVITSLMEGDRRVFLYTIEVNEDIKKIAMEEGGIGEGRCVAIETDNDHTNVRAVSSTFCLQTDHKALSADEVIEQQQAQARQCKEARKSVLSATTDAEIDHAMVKVRALCE</sequence>
<proteinExistence type="predicted"/>
<dbReference type="Proteomes" id="UP001248581">
    <property type="component" value="Chromosome"/>
</dbReference>
<protein>
    <submittedName>
        <fullName evidence="2">Uncharacterized protein</fullName>
    </submittedName>
</protein>